<evidence type="ECO:0000259" key="10">
    <source>
        <dbReference type="Pfam" id="PF03372"/>
    </source>
</evidence>
<keyword evidence="6" id="KW-0378">Hydrolase</keyword>
<evidence type="ECO:0000313" key="12">
    <source>
        <dbReference type="Proteomes" id="UP001217089"/>
    </source>
</evidence>
<comment type="cofactor">
    <cofactor evidence="2">
        <name>Mn(2+)</name>
        <dbReference type="ChEBI" id="CHEBI:29035"/>
    </cofactor>
</comment>
<proteinExistence type="inferred from homology"/>
<dbReference type="InterPro" id="IPR005135">
    <property type="entry name" value="Endo/exonuclease/phosphatase"/>
</dbReference>
<keyword evidence="8" id="KW-0234">DNA repair</keyword>
<comment type="similarity">
    <text evidence="3 8">Belongs to the DNA repair enzymes AP/ExoA family.</text>
</comment>
<evidence type="ECO:0000256" key="1">
    <source>
        <dbReference type="ARBA" id="ARBA00000493"/>
    </source>
</evidence>
<feature type="domain" description="Endonuclease/exonuclease/phosphatase" evidence="10">
    <location>
        <begin position="82"/>
        <end position="253"/>
    </location>
</feature>
<gene>
    <name evidence="11" type="ORF">KUTeg_006805</name>
</gene>
<feature type="region of interest" description="Disordered" evidence="9">
    <location>
        <begin position="30"/>
        <end position="65"/>
    </location>
</feature>
<dbReference type="PANTHER" id="PTHR22748">
    <property type="entry name" value="AP ENDONUCLEASE"/>
    <property type="match status" value="1"/>
</dbReference>
<feature type="compositionally biased region" description="Basic and acidic residues" evidence="9">
    <location>
        <begin position="44"/>
        <end position="59"/>
    </location>
</feature>
<evidence type="ECO:0000256" key="5">
    <source>
        <dbReference type="ARBA" id="ARBA00022723"/>
    </source>
</evidence>
<dbReference type="PANTHER" id="PTHR22748:SF6">
    <property type="entry name" value="DNA-(APURINIC OR APYRIMIDINIC SITE) ENDONUCLEASE"/>
    <property type="match status" value="1"/>
</dbReference>
<keyword evidence="12" id="KW-1185">Reference proteome</keyword>
<keyword evidence="5 8" id="KW-0479">Metal-binding</keyword>
<reference evidence="11 12" key="1">
    <citation type="submission" date="2022-12" db="EMBL/GenBank/DDBJ databases">
        <title>Chromosome-level genome of Tegillarca granosa.</title>
        <authorList>
            <person name="Kim J."/>
        </authorList>
    </citation>
    <scope>NUCLEOTIDE SEQUENCE [LARGE SCALE GENOMIC DNA]</scope>
    <source>
        <strain evidence="11">Teg-2019</strain>
        <tissue evidence="11">Adductor muscle</tissue>
    </source>
</reference>
<keyword evidence="8" id="KW-0227">DNA damage</keyword>
<comment type="caution">
    <text evidence="11">The sequence shown here is derived from an EMBL/GenBank/DDBJ whole genome shotgun (WGS) entry which is preliminary data.</text>
</comment>
<dbReference type="InterPro" id="IPR036691">
    <property type="entry name" value="Endo/exonu/phosph_ase_sf"/>
</dbReference>
<dbReference type="Pfam" id="PF03372">
    <property type="entry name" value="Exo_endo_phos"/>
    <property type="match status" value="1"/>
</dbReference>
<sequence>MAILASFVRFTRNNSVPRSSLIRFLSAKSNMGKRKAKVTGAEEPTEKKEKKPKAKKEASVPEVPEGVDVSFPKEIPKEANVSGYHTYWYSAEQEGYAGTGLYSKTKPINVTKGIDVPNSGRGLPRLPYRSKEWDVDFTAYLKKLDAKKPVIMCGDLNVAHLEIDLKNPKTNKKTAGFTAEEREGFGNMLKEGFIDSFRELYPEARDCYSFWTYMGNAREKNVGWRLDYFVLSERLKKDLCDSIIQQKYMGSDHCPILLQMAF</sequence>
<dbReference type="Gene3D" id="3.60.10.10">
    <property type="entry name" value="Endonuclease/exonuclease/phosphatase"/>
    <property type="match status" value="2"/>
</dbReference>
<evidence type="ECO:0000313" key="11">
    <source>
        <dbReference type="EMBL" id="KAJ8314655.1"/>
    </source>
</evidence>
<dbReference type="InterPro" id="IPR020848">
    <property type="entry name" value="AP_endonuclease_F1_CS"/>
</dbReference>
<dbReference type="SUPFAM" id="SSF56219">
    <property type="entry name" value="DNase I-like"/>
    <property type="match status" value="1"/>
</dbReference>
<dbReference type="EMBL" id="JARBDR010000337">
    <property type="protein sequence ID" value="KAJ8314655.1"/>
    <property type="molecule type" value="Genomic_DNA"/>
</dbReference>
<evidence type="ECO:0000256" key="2">
    <source>
        <dbReference type="ARBA" id="ARBA00001936"/>
    </source>
</evidence>
<comment type="catalytic activity">
    <reaction evidence="1">
        <text>Exonucleolytic cleavage in the 3'- to 5'-direction to yield nucleoside 5'-phosphates.</text>
        <dbReference type="EC" id="3.1.11.2"/>
    </reaction>
</comment>
<evidence type="ECO:0000256" key="9">
    <source>
        <dbReference type="SAM" id="MobiDB-lite"/>
    </source>
</evidence>
<organism evidence="11 12">
    <name type="scientific">Tegillarca granosa</name>
    <name type="common">Malaysian cockle</name>
    <name type="synonym">Anadara granosa</name>
    <dbReference type="NCBI Taxonomy" id="220873"/>
    <lineage>
        <taxon>Eukaryota</taxon>
        <taxon>Metazoa</taxon>
        <taxon>Spiralia</taxon>
        <taxon>Lophotrochozoa</taxon>
        <taxon>Mollusca</taxon>
        <taxon>Bivalvia</taxon>
        <taxon>Autobranchia</taxon>
        <taxon>Pteriomorphia</taxon>
        <taxon>Arcoida</taxon>
        <taxon>Arcoidea</taxon>
        <taxon>Arcidae</taxon>
        <taxon>Tegillarca</taxon>
    </lineage>
</organism>
<evidence type="ECO:0000256" key="3">
    <source>
        <dbReference type="ARBA" id="ARBA00007092"/>
    </source>
</evidence>
<dbReference type="InterPro" id="IPR004808">
    <property type="entry name" value="AP_endonuc_1"/>
</dbReference>
<evidence type="ECO:0000256" key="6">
    <source>
        <dbReference type="ARBA" id="ARBA00022801"/>
    </source>
</evidence>
<keyword evidence="7 8" id="KW-0460">Magnesium</keyword>
<dbReference type="CDD" id="cd09087">
    <property type="entry name" value="Ape1-like_AP-endo"/>
    <property type="match status" value="1"/>
</dbReference>
<accession>A0ABQ9FG47</accession>
<dbReference type="NCBIfam" id="TIGR00633">
    <property type="entry name" value="xth"/>
    <property type="match status" value="1"/>
</dbReference>
<dbReference type="PROSITE" id="PS00728">
    <property type="entry name" value="AP_NUCLEASE_F1_3"/>
    <property type="match status" value="1"/>
</dbReference>
<dbReference type="EC" id="3.1.11.2" evidence="4"/>
<evidence type="ECO:0000256" key="8">
    <source>
        <dbReference type="RuleBase" id="RU362131"/>
    </source>
</evidence>
<evidence type="ECO:0000256" key="4">
    <source>
        <dbReference type="ARBA" id="ARBA00012115"/>
    </source>
</evidence>
<comment type="cofactor">
    <cofactor evidence="8">
        <name>Mg(2+)</name>
        <dbReference type="ChEBI" id="CHEBI:18420"/>
    </cofactor>
    <cofactor evidence="8">
        <name>Mn(2+)</name>
        <dbReference type="ChEBI" id="CHEBI:29035"/>
    </cofactor>
    <text evidence="8">Probably binds two magnesium or manganese ions per subunit.</text>
</comment>
<dbReference type="Proteomes" id="UP001217089">
    <property type="component" value="Unassembled WGS sequence"/>
</dbReference>
<evidence type="ECO:0000256" key="7">
    <source>
        <dbReference type="ARBA" id="ARBA00022842"/>
    </source>
</evidence>
<protein>
    <recommendedName>
        <fullName evidence="4">exodeoxyribonuclease III</fullName>
        <ecNumber evidence="4">3.1.11.2</ecNumber>
    </recommendedName>
</protein>
<dbReference type="PROSITE" id="PS51435">
    <property type="entry name" value="AP_NUCLEASE_F1_4"/>
    <property type="match status" value="1"/>
</dbReference>
<name>A0ABQ9FG47_TEGGR</name>